<comment type="caution">
    <text evidence="1">The sequence shown here is derived from an EMBL/GenBank/DDBJ whole genome shotgun (WGS) entry which is preliminary data.</text>
</comment>
<name>A0ABQ9WFC8_SAGOE</name>
<dbReference type="EMBL" id="JASSZA010000001">
    <property type="protein sequence ID" value="KAK2120205.1"/>
    <property type="molecule type" value="Genomic_DNA"/>
</dbReference>
<reference evidence="1 2" key="1">
    <citation type="submission" date="2023-05" db="EMBL/GenBank/DDBJ databases">
        <title>B98-5 Cell Line De Novo Hybrid Assembly: An Optical Mapping Approach.</title>
        <authorList>
            <person name="Kananen K."/>
            <person name="Auerbach J.A."/>
            <person name="Kautto E."/>
            <person name="Blachly J.S."/>
        </authorList>
    </citation>
    <scope>NUCLEOTIDE SEQUENCE [LARGE SCALE GENOMIC DNA]</scope>
    <source>
        <strain evidence="1">B95-8</strain>
        <tissue evidence="1">Cell line</tissue>
    </source>
</reference>
<evidence type="ECO:0000313" key="1">
    <source>
        <dbReference type="EMBL" id="KAK2120205.1"/>
    </source>
</evidence>
<gene>
    <name evidence="1" type="ORF">P7K49_001591</name>
</gene>
<dbReference type="Proteomes" id="UP001266305">
    <property type="component" value="Unassembled WGS sequence"/>
</dbReference>
<protein>
    <submittedName>
        <fullName evidence="1">Uncharacterized protein</fullName>
    </submittedName>
</protein>
<accession>A0ABQ9WFC8</accession>
<keyword evidence="2" id="KW-1185">Reference proteome</keyword>
<proteinExistence type="predicted"/>
<organism evidence="1 2">
    <name type="scientific">Saguinus oedipus</name>
    <name type="common">Cotton-top tamarin</name>
    <name type="synonym">Oedipomidas oedipus</name>
    <dbReference type="NCBI Taxonomy" id="9490"/>
    <lineage>
        <taxon>Eukaryota</taxon>
        <taxon>Metazoa</taxon>
        <taxon>Chordata</taxon>
        <taxon>Craniata</taxon>
        <taxon>Vertebrata</taxon>
        <taxon>Euteleostomi</taxon>
        <taxon>Mammalia</taxon>
        <taxon>Eutheria</taxon>
        <taxon>Euarchontoglires</taxon>
        <taxon>Primates</taxon>
        <taxon>Haplorrhini</taxon>
        <taxon>Platyrrhini</taxon>
        <taxon>Cebidae</taxon>
        <taxon>Callitrichinae</taxon>
        <taxon>Saguinus</taxon>
    </lineage>
</organism>
<sequence length="123" mass="13183">MADVTYVPPPNLPHGPHKQAIVAVEHRSGGPPASIVMKNGHTSLFPIITIATSTAQLQQPTDRPVSLLSCSSAHWSDVHPGDRAHSLTMYLTKLYPTCNPALELVACRAEAKLLNPVFGLSIL</sequence>
<evidence type="ECO:0000313" key="2">
    <source>
        <dbReference type="Proteomes" id="UP001266305"/>
    </source>
</evidence>